<protein>
    <submittedName>
        <fullName evidence="1">Uncharacterized protein</fullName>
    </submittedName>
</protein>
<keyword evidence="2" id="KW-1185">Reference proteome</keyword>
<dbReference type="RefSeq" id="WP_061275136.1">
    <property type="nucleotide sequence ID" value="NZ_CBCRXN010000032.1"/>
</dbReference>
<dbReference type="EMBL" id="NKUC01000012">
    <property type="protein sequence ID" value="PYD57115.1"/>
    <property type="molecule type" value="Genomic_DNA"/>
</dbReference>
<dbReference type="Proteomes" id="UP000248257">
    <property type="component" value="Unassembled WGS sequence"/>
</dbReference>
<proteinExistence type="predicted"/>
<name>A0A318PNG6_KOMXY</name>
<dbReference type="OrthoDB" id="7284755at2"/>
<gene>
    <name evidence="1" type="ORF">CFR75_07725</name>
</gene>
<accession>A0A318PNG6</accession>
<evidence type="ECO:0000313" key="1">
    <source>
        <dbReference type="EMBL" id="PYD57115.1"/>
    </source>
</evidence>
<evidence type="ECO:0000313" key="2">
    <source>
        <dbReference type="Proteomes" id="UP000248257"/>
    </source>
</evidence>
<organism evidence="1 2">
    <name type="scientific">Komagataeibacter xylinus</name>
    <name type="common">Gluconacetobacter xylinus</name>
    <dbReference type="NCBI Taxonomy" id="28448"/>
    <lineage>
        <taxon>Bacteria</taxon>
        <taxon>Pseudomonadati</taxon>
        <taxon>Pseudomonadota</taxon>
        <taxon>Alphaproteobacteria</taxon>
        <taxon>Acetobacterales</taxon>
        <taxon>Acetobacteraceae</taxon>
        <taxon>Komagataeibacter</taxon>
    </lineage>
</organism>
<dbReference type="STRING" id="1220579.GCA_001571345_02311"/>
<sequence length="583" mass="60755">MSEVLGVYYGTGNSVTTSGSYTLDPGGVLGLLSPAAMTVSSPDGEPVDATINFAGLLDLPVTAAASFTVTAEKNTVVTVSAGAVNALTTTTLDANGGTVALAGGLLNAASGVTINLTNGGTFNGSGIISALAGATINFGSGGGTLNLAGSDTGLALLSGASINNFGSGDSIIVESDGTPATVTGISYDGLLGASTLTFSNGDTLALQGQYQDTDPKAAGYVSTVADADGEGTVLVCFLAGSMIRTPDADIAVEDLCAGDTIIAMVNDAPQPRTITWAGRAHAMVRPELPDDEAGYPVRILKDAISAGVPYKDMLITAEHCLYFEGRFVPARMLVNNTSIFYDRTITSYDYYHIETQEHAVIIADGMLTESYLDTGNRRAFVQKDNVVLLGGSRNLTWAHAAAPLDVSPGFVEPLFRQIAARAAASGHEPQAQAATMTDEADLHLMTQTGAIIHKMREANGFAFFMIPPGVESVRIMSRTSRPSDTIGPYIDDRRQLGVLIKDIKLFEGSVARPITTHLANEAPEGWHDGWYAPENVPCRWTDGQASMPLGTRHPTLMGLLCLEILAGGPYVISTAPQPQALTA</sequence>
<comment type="caution">
    <text evidence="1">The sequence shown here is derived from an EMBL/GenBank/DDBJ whole genome shotgun (WGS) entry which is preliminary data.</text>
</comment>
<reference evidence="1 2" key="1">
    <citation type="submission" date="2017-07" db="EMBL/GenBank/DDBJ databases">
        <title>A draft genome sequence of Komagataeibacter xylinus LMG 1515.</title>
        <authorList>
            <person name="Skraban J."/>
            <person name="Cleenwerck I."/>
            <person name="Vandamme P."/>
            <person name="Trcek J."/>
        </authorList>
    </citation>
    <scope>NUCLEOTIDE SEQUENCE [LARGE SCALE GENOMIC DNA]</scope>
    <source>
        <strain evidence="1 2">LMG 1515</strain>
    </source>
</reference>
<dbReference type="InterPro" id="IPR028992">
    <property type="entry name" value="Hedgehog/Intein_dom"/>
</dbReference>
<dbReference type="Pfam" id="PF13403">
    <property type="entry name" value="Hint_2"/>
    <property type="match status" value="1"/>
</dbReference>
<dbReference type="AlphaFoldDB" id="A0A318PNG6"/>